<comment type="caution">
    <text evidence="1">The sequence shown here is derived from an EMBL/GenBank/DDBJ whole genome shotgun (WGS) entry which is preliminary data.</text>
</comment>
<dbReference type="EMBL" id="JAVDWA010000010">
    <property type="protein sequence ID" value="MDR7074748.1"/>
    <property type="molecule type" value="Genomic_DNA"/>
</dbReference>
<name>A0ABU1U5L3_9BACL</name>
<evidence type="ECO:0000313" key="2">
    <source>
        <dbReference type="Proteomes" id="UP001258181"/>
    </source>
</evidence>
<evidence type="ECO:0008006" key="3">
    <source>
        <dbReference type="Google" id="ProtNLM"/>
    </source>
</evidence>
<evidence type="ECO:0000313" key="1">
    <source>
        <dbReference type="EMBL" id="MDR7074748.1"/>
    </source>
</evidence>
<gene>
    <name evidence="1" type="ORF">J2X07_003745</name>
</gene>
<protein>
    <recommendedName>
        <fullName evidence="3">HTH HARE-type domain-containing protein</fullName>
    </recommendedName>
</protein>
<dbReference type="Proteomes" id="UP001258181">
    <property type="component" value="Unassembled WGS sequence"/>
</dbReference>
<keyword evidence="2" id="KW-1185">Reference proteome</keyword>
<reference evidence="1 2" key="1">
    <citation type="submission" date="2023-07" db="EMBL/GenBank/DDBJ databases">
        <title>Sorghum-associated microbial communities from plants grown in Nebraska, USA.</title>
        <authorList>
            <person name="Schachtman D."/>
        </authorList>
    </citation>
    <scope>NUCLEOTIDE SEQUENCE [LARGE SCALE GENOMIC DNA]</scope>
    <source>
        <strain evidence="1 2">BE211</strain>
    </source>
</reference>
<dbReference type="RefSeq" id="WP_310262210.1">
    <property type="nucleotide sequence ID" value="NZ_JAVDWA010000010.1"/>
</dbReference>
<sequence>METHYNVIIEAFKTLKGKREIKEISEWVKVHYGAKWKDTGTTLADMVPVSLGGSISSNVPKNYRVLKRVSKGVYSLIGEKE</sequence>
<accession>A0ABU1U5L3</accession>
<proteinExistence type="predicted"/>
<organism evidence="1 2">
    <name type="scientific">Fictibacillus barbaricus</name>
    <dbReference type="NCBI Taxonomy" id="182136"/>
    <lineage>
        <taxon>Bacteria</taxon>
        <taxon>Bacillati</taxon>
        <taxon>Bacillota</taxon>
        <taxon>Bacilli</taxon>
        <taxon>Bacillales</taxon>
        <taxon>Fictibacillaceae</taxon>
        <taxon>Fictibacillus</taxon>
    </lineage>
</organism>